<comment type="caution">
    <text evidence="1">The sequence shown here is derived from an EMBL/GenBank/DDBJ whole genome shotgun (WGS) entry which is preliminary data.</text>
</comment>
<reference evidence="1 2" key="1">
    <citation type="submission" date="2021-07" db="EMBL/GenBank/DDBJ databases">
        <title>The Aristolochia fimbriata genome: insights into angiosperm evolution, floral development and chemical biosynthesis.</title>
        <authorList>
            <person name="Jiao Y."/>
        </authorList>
    </citation>
    <scope>NUCLEOTIDE SEQUENCE [LARGE SCALE GENOMIC DNA]</scope>
    <source>
        <strain evidence="1">IBCAS-2021</strain>
        <tissue evidence="1">Leaf</tissue>
    </source>
</reference>
<keyword evidence="2" id="KW-1185">Reference proteome</keyword>
<dbReference type="AlphaFoldDB" id="A0AAV7E7R9"/>
<dbReference type="Proteomes" id="UP000825729">
    <property type="component" value="Unassembled WGS sequence"/>
</dbReference>
<proteinExistence type="predicted"/>
<accession>A0AAV7E7R9</accession>
<organism evidence="1 2">
    <name type="scientific">Aristolochia fimbriata</name>
    <name type="common">White veined hardy Dutchman's pipe vine</name>
    <dbReference type="NCBI Taxonomy" id="158543"/>
    <lineage>
        <taxon>Eukaryota</taxon>
        <taxon>Viridiplantae</taxon>
        <taxon>Streptophyta</taxon>
        <taxon>Embryophyta</taxon>
        <taxon>Tracheophyta</taxon>
        <taxon>Spermatophyta</taxon>
        <taxon>Magnoliopsida</taxon>
        <taxon>Magnoliidae</taxon>
        <taxon>Piperales</taxon>
        <taxon>Aristolochiaceae</taxon>
        <taxon>Aristolochia</taxon>
    </lineage>
</organism>
<gene>
    <name evidence="1" type="ORF">H6P81_016109</name>
</gene>
<name>A0AAV7E7R9_ARIFI</name>
<evidence type="ECO:0000313" key="2">
    <source>
        <dbReference type="Proteomes" id="UP000825729"/>
    </source>
</evidence>
<evidence type="ECO:0000313" key="1">
    <source>
        <dbReference type="EMBL" id="KAG9444769.1"/>
    </source>
</evidence>
<dbReference type="EMBL" id="JAINDJ010000006">
    <property type="protein sequence ID" value="KAG9444769.1"/>
    <property type="molecule type" value="Genomic_DNA"/>
</dbReference>
<protein>
    <submittedName>
        <fullName evidence="1">Uncharacterized protein</fullName>
    </submittedName>
</protein>
<sequence>MDGCAPFGARPLEQDLLSGWAPCKVLGTLWLSVDETTAPEGLQIQAAGPVRQLDHQGLLRSNEQGGRGSTAQTRGVSRWPHNVLVTPRDYVEVGDGWGAQALP</sequence>